<dbReference type="PRINTS" id="PR00081">
    <property type="entry name" value="GDHRDH"/>
</dbReference>
<evidence type="ECO:0000256" key="1">
    <source>
        <dbReference type="SAM" id="MobiDB-lite"/>
    </source>
</evidence>
<name>A0A7X0NY11_9ACTN</name>
<dbReference type="RefSeq" id="WP_312903859.1">
    <property type="nucleotide sequence ID" value="NZ_BAAAXY010000149.1"/>
</dbReference>
<dbReference type="PANTHER" id="PTHR43544:SF2">
    <property type="entry name" value="OXIDOREDUCTASE"/>
    <property type="match status" value="1"/>
</dbReference>
<dbReference type="GO" id="GO:0016491">
    <property type="term" value="F:oxidoreductase activity"/>
    <property type="evidence" value="ECO:0007669"/>
    <property type="project" value="TreeGrafter"/>
</dbReference>
<feature type="compositionally biased region" description="Low complexity" evidence="1">
    <location>
        <begin position="1"/>
        <end position="10"/>
    </location>
</feature>
<proteinExistence type="predicted"/>
<dbReference type="CDD" id="cd05233">
    <property type="entry name" value="SDR_c"/>
    <property type="match status" value="1"/>
</dbReference>
<evidence type="ECO:0000313" key="2">
    <source>
        <dbReference type="EMBL" id="MBB6551738.1"/>
    </source>
</evidence>
<accession>A0A7X0NY11</accession>
<evidence type="ECO:0000313" key="3">
    <source>
        <dbReference type="Proteomes" id="UP000565579"/>
    </source>
</evidence>
<feature type="region of interest" description="Disordered" evidence="1">
    <location>
        <begin position="1"/>
        <end position="24"/>
    </location>
</feature>
<dbReference type="GO" id="GO:0005737">
    <property type="term" value="C:cytoplasm"/>
    <property type="evidence" value="ECO:0007669"/>
    <property type="project" value="TreeGrafter"/>
</dbReference>
<dbReference type="Gene3D" id="3.40.50.720">
    <property type="entry name" value="NAD(P)-binding Rossmann-like Domain"/>
    <property type="match status" value="1"/>
</dbReference>
<dbReference type="Proteomes" id="UP000565579">
    <property type="component" value="Unassembled WGS sequence"/>
</dbReference>
<dbReference type="EMBL" id="JACHMI010000001">
    <property type="protein sequence ID" value="MBB6551738.1"/>
    <property type="molecule type" value="Genomic_DNA"/>
</dbReference>
<keyword evidence="3" id="KW-1185">Reference proteome</keyword>
<dbReference type="PANTHER" id="PTHR43544">
    <property type="entry name" value="SHORT-CHAIN DEHYDROGENASE/REDUCTASE"/>
    <property type="match status" value="1"/>
</dbReference>
<dbReference type="InterPro" id="IPR002347">
    <property type="entry name" value="SDR_fam"/>
</dbReference>
<protein>
    <submittedName>
        <fullName evidence="2">NAD(P)-dependent dehydrogenase (Short-subunit alcohol dehydrogenase family)</fullName>
    </submittedName>
</protein>
<sequence>MSVVEPDLTGTPPPGPETLPGQADVETCLRVLAQAGAADPADPRWAAVHEAAAHLYRAGKKARKASRHAERRRRDHEAMAATARYREQDPSPSPGSTGSAEPDAPGDRPAPARRPLAGTRRCYVCKSAYRQVHPEYHLLCPDCAEENLARRHARCDLRGRRAIVTGGRVKIGFQLTLKLLRDGADVLVTTRFPRDAARRLAAVPDAEAWLDRVHVHGVDLLDLAAVADLLESVERRSGHLDILVNNAAQTIRRPAAYHREVRAAERAPLSGLAARIDVEETAALAARLDPAPAIAAGRALTGQAVTRRDDLEALFPAGRTDETGQPLDLRERNSWSLRLHEVDPAEWMEVQLVNSFAPFLLTSRLRGSLEASPWPDRYVVQVSAMEGSFSREQKTVRHPHTNMAKAALNMLTRTAAADYAASGIYMNSVDTGWVTDERPHPDKTAQREAGFRPPLDVIDGAARIYDPIVRGVGGNRVSGLFLKDYRPVDW</sequence>
<feature type="region of interest" description="Disordered" evidence="1">
    <location>
        <begin position="57"/>
        <end position="114"/>
    </location>
</feature>
<feature type="compositionally biased region" description="Low complexity" evidence="1">
    <location>
        <begin position="100"/>
        <end position="114"/>
    </location>
</feature>
<comment type="caution">
    <text evidence="2">The sequence shown here is derived from an EMBL/GenBank/DDBJ whole genome shotgun (WGS) entry which is preliminary data.</text>
</comment>
<dbReference type="InterPro" id="IPR036291">
    <property type="entry name" value="NAD(P)-bd_dom_sf"/>
</dbReference>
<dbReference type="Pfam" id="PF00106">
    <property type="entry name" value="adh_short"/>
    <property type="match status" value="1"/>
</dbReference>
<dbReference type="Pfam" id="PF13561">
    <property type="entry name" value="adh_short_C2"/>
    <property type="match status" value="1"/>
</dbReference>
<dbReference type="AlphaFoldDB" id="A0A7X0NY11"/>
<feature type="compositionally biased region" description="Basic residues" evidence="1">
    <location>
        <begin position="57"/>
        <end position="74"/>
    </location>
</feature>
<dbReference type="InterPro" id="IPR051468">
    <property type="entry name" value="Fungal_SecMetab_SDRs"/>
</dbReference>
<organism evidence="2 3">
    <name type="scientific">Nonomuraea rubra</name>
    <dbReference type="NCBI Taxonomy" id="46180"/>
    <lineage>
        <taxon>Bacteria</taxon>
        <taxon>Bacillati</taxon>
        <taxon>Actinomycetota</taxon>
        <taxon>Actinomycetes</taxon>
        <taxon>Streptosporangiales</taxon>
        <taxon>Streptosporangiaceae</taxon>
        <taxon>Nonomuraea</taxon>
    </lineage>
</organism>
<reference evidence="2 3" key="1">
    <citation type="submission" date="2020-08" db="EMBL/GenBank/DDBJ databases">
        <title>Sequencing the genomes of 1000 actinobacteria strains.</title>
        <authorList>
            <person name="Klenk H.-P."/>
        </authorList>
    </citation>
    <scope>NUCLEOTIDE SEQUENCE [LARGE SCALE GENOMIC DNA]</scope>
    <source>
        <strain evidence="2 3">DSM 43768</strain>
    </source>
</reference>
<dbReference type="SUPFAM" id="SSF51735">
    <property type="entry name" value="NAD(P)-binding Rossmann-fold domains"/>
    <property type="match status" value="1"/>
</dbReference>
<gene>
    <name evidence="2" type="ORF">HD593_006533</name>
</gene>